<keyword evidence="2" id="KW-1185">Reference proteome</keyword>
<gene>
    <name evidence="1" type="ORF">NYPRO_LOCUS19743</name>
</gene>
<comment type="caution">
    <text evidence="1">The sequence shown here is derived from an EMBL/GenBank/DDBJ whole genome shotgun (WGS) entry which is preliminary data.</text>
</comment>
<reference evidence="1" key="1">
    <citation type="submission" date="2020-12" db="EMBL/GenBank/DDBJ databases">
        <authorList>
            <consortium name="Molecular Ecology Group"/>
        </authorList>
    </citation>
    <scope>NUCLEOTIDE SEQUENCE</scope>
    <source>
        <strain evidence="1">TBG_1078</strain>
    </source>
</reference>
<dbReference type="Proteomes" id="UP000645828">
    <property type="component" value="Unassembled WGS sequence"/>
</dbReference>
<dbReference type="EMBL" id="CAJHUB010000762">
    <property type="protein sequence ID" value="CAD7686950.1"/>
    <property type="molecule type" value="Genomic_DNA"/>
</dbReference>
<proteinExistence type="predicted"/>
<protein>
    <submittedName>
        <fullName evidence="1">(raccoon dog) hypothetical protein</fullName>
    </submittedName>
</protein>
<evidence type="ECO:0000313" key="1">
    <source>
        <dbReference type="EMBL" id="CAD7686950.1"/>
    </source>
</evidence>
<evidence type="ECO:0000313" key="2">
    <source>
        <dbReference type="Proteomes" id="UP000645828"/>
    </source>
</evidence>
<name>A0A811ZE54_NYCPR</name>
<accession>A0A811ZE54</accession>
<sequence>MKKKKSLYHYYNTYSSVALSTFALLCSYHNHPFPEHFHLIKLKLHPSNTKFSFLSYPQPQATTILLLCQLSFISSSCR</sequence>
<organism evidence="1 2">
    <name type="scientific">Nyctereutes procyonoides</name>
    <name type="common">Raccoon dog</name>
    <name type="synonym">Canis procyonoides</name>
    <dbReference type="NCBI Taxonomy" id="34880"/>
    <lineage>
        <taxon>Eukaryota</taxon>
        <taxon>Metazoa</taxon>
        <taxon>Chordata</taxon>
        <taxon>Craniata</taxon>
        <taxon>Vertebrata</taxon>
        <taxon>Euteleostomi</taxon>
        <taxon>Mammalia</taxon>
        <taxon>Eutheria</taxon>
        <taxon>Laurasiatheria</taxon>
        <taxon>Carnivora</taxon>
        <taxon>Caniformia</taxon>
        <taxon>Canidae</taxon>
        <taxon>Nyctereutes</taxon>
    </lineage>
</organism>
<dbReference type="AlphaFoldDB" id="A0A811ZE54"/>